<keyword evidence="2" id="KW-1185">Reference proteome</keyword>
<evidence type="ECO:0000313" key="1">
    <source>
        <dbReference type="EMBL" id="KAL0131495.1"/>
    </source>
</evidence>
<evidence type="ECO:0000313" key="2">
    <source>
        <dbReference type="Proteomes" id="UP001430953"/>
    </source>
</evidence>
<dbReference type="EMBL" id="JADYXP020000002">
    <property type="protein sequence ID" value="KAL0131495.1"/>
    <property type="molecule type" value="Genomic_DNA"/>
</dbReference>
<accession>A0AAW2GW20</accession>
<gene>
    <name evidence="1" type="ORF">PUN28_002787</name>
</gene>
<sequence length="74" mass="8324">MPSLLGALVPGISVPISSTHQQLRLLGSHYVFYFFLSKLMSYIKGRKGLNARFTRKFLCKFMCDTEVDCACSVT</sequence>
<dbReference type="Proteomes" id="UP001430953">
    <property type="component" value="Unassembled WGS sequence"/>
</dbReference>
<protein>
    <submittedName>
        <fullName evidence="1">Uncharacterized protein</fullName>
    </submittedName>
</protein>
<reference evidence="1 2" key="1">
    <citation type="submission" date="2023-03" db="EMBL/GenBank/DDBJ databases">
        <title>High recombination rates correlate with genetic variation in Cardiocondyla obscurior ants.</title>
        <authorList>
            <person name="Errbii M."/>
        </authorList>
    </citation>
    <scope>NUCLEOTIDE SEQUENCE [LARGE SCALE GENOMIC DNA]</scope>
    <source>
        <strain evidence="1">Alpha-2009</strain>
        <tissue evidence="1">Whole body</tissue>
    </source>
</reference>
<proteinExistence type="predicted"/>
<organism evidence="1 2">
    <name type="scientific">Cardiocondyla obscurior</name>
    <dbReference type="NCBI Taxonomy" id="286306"/>
    <lineage>
        <taxon>Eukaryota</taxon>
        <taxon>Metazoa</taxon>
        <taxon>Ecdysozoa</taxon>
        <taxon>Arthropoda</taxon>
        <taxon>Hexapoda</taxon>
        <taxon>Insecta</taxon>
        <taxon>Pterygota</taxon>
        <taxon>Neoptera</taxon>
        <taxon>Endopterygota</taxon>
        <taxon>Hymenoptera</taxon>
        <taxon>Apocrita</taxon>
        <taxon>Aculeata</taxon>
        <taxon>Formicoidea</taxon>
        <taxon>Formicidae</taxon>
        <taxon>Myrmicinae</taxon>
        <taxon>Cardiocondyla</taxon>
    </lineage>
</organism>
<dbReference type="AlphaFoldDB" id="A0AAW2GW20"/>
<comment type="caution">
    <text evidence="1">The sequence shown here is derived from an EMBL/GenBank/DDBJ whole genome shotgun (WGS) entry which is preliminary data.</text>
</comment>
<name>A0AAW2GW20_9HYME</name>